<comment type="domain">
    <text evidence="1">The twin CX3C motif contains 4 conserved Cys residues that form 2 disulfide bonds in the mitochondrial intermembrane space.</text>
</comment>
<comment type="subunit">
    <text evidence="1">Heterohexamer.</text>
</comment>
<accession>A0A9N8HIQ0</accession>
<evidence type="ECO:0000259" key="2">
    <source>
        <dbReference type="Pfam" id="PF02953"/>
    </source>
</evidence>
<dbReference type="GO" id="GO:0005743">
    <property type="term" value="C:mitochondrial inner membrane"/>
    <property type="evidence" value="ECO:0007669"/>
    <property type="project" value="UniProtKB-SubCell"/>
</dbReference>
<evidence type="ECO:0000313" key="3">
    <source>
        <dbReference type="EMBL" id="CAB9513730.1"/>
    </source>
</evidence>
<reference evidence="3" key="1">
    <citation type="submission" date="2020-06" db="EMBL/GenBank/DDBJ databases">
        <authorList>
            <consortium name="Plant Systems Biology data submission"/>
        </authorList>
    </citation>
    <scope>NUCLEOTIDE SEQUENCE</scope>
    <source>
        <strain evidence="3">D6</strain>
    </source>
</reference>
<keyword evidence="1" id="KW-0813">Transport</keyword>
<dbReference type="OrthoDB" id="7813104at2759"/>
<protein>
    <recommendedName>
        <fullName evidence="1">Mitochondrial import inner membrane translocase subunit</fullName>
    </recommendedName>
</protein>
<dbReference type="SUPFAM" id="SSF144122">
    <property type="entry name" value="Tim10-like"/>
    <property type="match status" value="1"/>
</dbReference>
<dbReference type="Pfam" id="PF02953">
    <property type="entry name" value="zf-Tim10_DDP"/>
    <property type="match status" value="1"/>
</dbReference>
<comment type="similarity">
    <text evidence="1">Belongs to the small Tim family.</text>
</comment>
<keyword evidence="1" id="KW-0472">Membrane</keyword>
<dbReference type="InterPro" id="IPR004217">
    <property type="entry name" value="Tim10-like"/>
</dbReference>
<proteinExistence type="inferred from homology"/>
<comment type="subcellular location">
    <subcellularLocation>
        <location evidence="1">Mitochondrion inner membrane</location>
        <topology evidence="1">Peripheral membrane protein</topology>
        <orientation evidence="1">Intermembrane side</orientation>
    </subcellularLocation>
</comment>
<sequence length="81" mass="9321">MDKLTPEQQQQVMQQAAMAANQQVMQDMMKQTINLCFKKCAGTSGDRLDRKEQACMGYCQDLYLETRAQVQAALQDRQQKM</sequence>
<keyword evidence="1" id="KW-0143">Chaperone</keyword>
<comment type="caution">
    <text evidence="3">The sequence shown here is derived from an EMBL/GenBank/DDBJ whole genome shotgun (WGS) entry which is preliminary data.</text>
</comment>
<dbReference type="AlphaFoldDB" id="A0A9N8HIQ0"/>
<keyword evidence="1" id="KW-0496">Mitochondrion</keyword>
<comment type="function">
    <text evidence="1">Mitochondrial intermembrane chaperone that participates in the import and insertion of some multi-pass transmembrane proteins into the mitochondrial inner membrane. Also required for the transfer of beta-barrel precursors from the TOM complex to the sorting and assembly machinery (SAM complex) of the outer membrane. Acts as a chaperone-like protein that protects the hydrophobic precursors from aggregation and guide them through the mitochondrial intermembrane space.</text>
</comment>
<dbReference type="InterPro" id="IPR035427">
    <property type="entry name" value="Tim10-like_dom_sf"/>
</dbReference>
<keyword evidence="1" id="KW-1015">Disulfide bond</keyword>
<gene>
    <name evidence="3" type="ORF">SEMRO_609_G174940.1</name>
</gene>
<evidence type="ECO:0000256" key="1">
    <source>
        <dbReference type="RuleBase" id="RU367043"/>
    </source>
</evidence>
<keyword evidence="1" id="KW-0999">Mitochondrion inner membrane</keyword>
<keyword evidence="4" id="KW-1185">Reference proteome</keyword>
<dbReference type="GO" id="GO:0015031">
    <property type="term" value="P:protein transport"/>
    <property type="evidence" value="ECO:0007669"/>
    <property type="project" value="UniProtKB-KW"/>
</dbReference>
<dbReference type="EMBL" id="CAICTM010000608">
    <property type="protein sequence ID" value="CAB9513730.1"/>
    <property type="molecule type" value="Genomic_DNA"/>
</dbReference>
<name>A0A9N8HIQ0_9STRA</name>
<evidence type="ECO:0000313" key="4">
    <source>
        <dbReference type="Proteomes" id="UP001153069"/>
    </source>
</evidence>
<dbReference type="Gene3D" id="1.10.287.810">
    <property type="entry name" value="Mitochondrial import inner membrane translocase subunit tim13 like domains"/>
    <property type="match status" value="1"/>
</dbReference>
<keyword evidence="1" id="KW-0811">Translocation</keyword>
<feature type="domain" description="Tim10-like" evidence="2">
    <location>
        <begin position="14"/>
        <end position="75"/>
    </location>
</feature>
<dbReference type="Proteomes" id="UP001153069">
    <property type="component" value="Unassembled WGS sequence"/>
</dbReference>
<keyword evidence="1" id="KW-0653">Protein transport</keyword>
<organism evidence="3 4">
    <name type="scientific">Seminavis robusta</name>
    <dbReference type="NCBI Taxonomy" id="568900"/>
    <lineage>
        <taxon>Eukaryota</taxon>
        <taxon>Sar</taxon>
        <taxon>Stramenopiles</taxon>
        <taxon>Ochrophyta</taxon>
        <taxon>Bacillariophyta</taxon>
        <taxon>Bacillariophyceae</taxon>
        <taxon>Bacillariophycidae</taxon>
        <taxon>Naviculales</taxon>
        <taxon>Naviculaceae</taxon>
        <taxon>Seminavis</taxon>
    </lineage>
</organism>